<accession>A0A7C4JK07</accession>
<dbReference type="SUPFAM" id="SSF51445">
    <property type="entry name" value="(Trans)glycosidases"/>
    <property type="match status" value="1"/>
</dbReference>
<evidence type="ECO:0000259" key="1">
    <source>
        <dbReference type="Pfam" id="PF13204"/>
    </source>
</evidence>
<protein>
    <submittedName>
        <fullName evidence="2">DUF4038 domain-containing protein</fullName>
    </submittedName>
</protein>
<dbReference type="PANTHER" id="PTHR37836:SF3">
    <property type="entry name" value="ENDOGLUCANASE"/>
    <property type="match status" value="1"/>
</dbReference>
<sequence>MGKRISVSSEKDYFIRDNKKFFYLADTCWSAFTNIPLDEWFYYLNYRAMQGFNVIQINILPQHDRSDSPYYIDPFIVKPNGEWNFNEVNEKYFDRAEKMIEIAVEKGFTPGLVVLWCNYVPGTWGSRLVKPQRIIPRDALENYVEYVVDRFSKYNPIFIISGDTNFESPEAEEYYLRAMEVVKRKTPLCLTTMHLMGAFWQLPQKIVESSYYDFYMFQSGHTGRITPYELAQKFYELPIKRPIVNGEPCYEGIAGRRYYKHSRFDVRKAIWQSLLSGAKAGIAYGALGIWNWHRRNSIFYGEDFSGPSYDWRTALMFPGANDAAFAKHVFEYYDLFDIKPANDLLINETNEIRVAKGKEKVVVYVPYSWRVKLNLESNSYTWIGIDLDSRKMFNPEVLNERAITIVEIPEINNDYLLIGFEV</sequence>
<dbReference type="Pfam" id="PF13204">
    <property type="entry name" value="Apiosidase"/>
    <property type="match status" value="1"/>
</dbReference>
<organism evidence="2">
    <name type="scientific">Ignisphaera aggregans</name>
    <dbReference type="NCBI Taxonomy" id="334771"/>
    <lineage>
        <taxon>Archaea</taxon>
        <taxon>Thermoproteota</taxon>
        <taxon>Thermoprotei</taxon>
        <taxon>Desulfurococcales</taxon>
        <taxon>Desulfurococcaceae</taxon>
        <taxon>Ignisphaera</taxon>
    </lineage>
</organism>
<comment type="caution">
    <text evidence="2">The sequence shown here is derived from an EMBL/GenBank/DDBJ whole genome shotgun (WGS) entry which is preliminary data.</text>
</comment>
<dbReference type="PANTHER" id="PTHR37836">
    <property type="entry name" value="LMO1036 PROTEIN"/>
    <property type="match status" value="1"/>
</dbReference>
<feature type="domain" description="Apiosidase-like catalytic" evidence="1">
    <location>
        <begin position="10"/>
        <end position="336"/>
    </location>
</feature>
<dbReference type="AlphaFoldDB" id="A0A7C4JK07"/>
<reference evidence="2" key="1">
    <citation type="journal article" date="2020" name="mSystems">
        <title>Genome- and Community-Level Interaction Insights into Carbon Utilization and Element Cycling Functions of Hydrothermarchaeota in Hydrothermal Sediment.</title>
        <authorList>
            <person name="Zhou Z."/>
            <person name="Liu Y."/>
            <person name="Xu W."/>
            <person name="Pan J."/>
            <person name="Luo Z.H."/>
            <person name="Li M."/>
        </authorList>
    </citation>
    <scope>NUCLEOTIDE SEQUENCE [LARGE SCALE GENOMIC DNA]</scope>
    <source>
        <strain evidence="2">SpSt-637</strain>
    </source>
</reference>
<name>A0A7C4JK07_9CREN</name>
<dbReference type="InterPro" id="IPR025277">
    <property type="entry name" value="Apiosidase-like_cat_dom"/>
</dbReference>
<gene>
    <name evidence="2" type="ORF">ENU08_05965</name>
</gene>
<evidence type="ECO:0000313" key="2">
    <source>
        <dbReference type="EMBL" id="HGQ64774.1"/>
    </source>
</evidence>
<proteinExistence type="predicted"/>
<dbReference type="Gene3D" id="3.20.20.80">
    <property type="entry name" value="Glycosidases"/>
    <property type="match status" value="1"/>
</dbReference>
<dbReference type="EMBL" id="DTBD01000052">
    <property type="protein sequence ID" value="HGQ64774.1"/>
    <property type="molecule type" value="Genomic_DNA"/>
</dbReference>
<dbReference type="InterPro" id="IPR017853">
    <property type="entry name" value="GH"/>
</dbReference>